<proteinExistence type="predicted"/>
<evidence type="ECO:0000313" key="3">
    <source>
        <dbReference type="Proteomes" id="UP000186804"/>
    </source>
</evidence>
<keyword evidence="1" id="KW-1133">Transmembrane helix</keyword>
<comment type="caution">
    <text evidence="2">The sequence shown here is derived from an EMBL/GenBank/DDBJ whole genome shotgun (WGS) entry which is preliminary data.</text>
</comment>
<gene>
    <name evidence="2" type="ORF">cand_031940</name>
</gene>
<dbReference type="GeneID" id="92367378"/>
<organism evidence="2 3">
    <name type="scientific">Cryptosporidium andersoni</name>
    <dbReference type="NCBI Taxonomy" id="117008"/>
    <lineage>
        <taxon>Eukaryota</taxon>
        <taxon>Sar</taxon>
        <taxon>Alveolata</taxon>
        <taxon>Apicomplexa</taxon>
        <taxon>Conoidasida</taxon>
        <taxon>Coccidia</taxon>
        <taxon>Eucoccidiorida</taxon>
        <taxon>Eimeriorina</taxon>
        <taxon>Cryptosporidiidae</taxon>
        <taxon>Cryptosporidium</taxon>
    </lineage>
</organism>
<evidence type="ECO:0000256" key="1">
    <source>
        <dbReference type="SAM" id="Phobius"/>
    </source>
</evidence>
<keyword evidence="1" id="KW-0812">Transmembrane</keyword>
<keyword evidence="3" id="KW-1185">Reference proteome</keyword>
<reference evidence="2 3" key="1">
    <citation type="submission" date="2016-10" db="EMBL/GenBank/DDBJ databases">
        <title>Reductive evolution of mitochondrial metabolism and differential evolution of invasion-related proteins in Cryptosporidium.</title>
        <authorList>
            <person name="Liu S."/>
            <person name="Roellig D.M."/>
            <person name="Guo Y."/>
            <person name="Li N."/>
            <person name="Frace M.A."/>
            <person name="Tang K."/>
            <person name="Zhang L."/>
            <person name="Feng Y."/>
            <person name="Xiao L."/>
        </authorList>
    </citation>
    <scope>NUCLEOTIDE SEQUENCE [LARGE SCALE GENOMIC DNA]</scope>
    <source>
        <strain evidence="2">30847</strain>
    </source>
</reference>
<dbReference type="OrthoDB" id="415865at2759"/>
<evidence type="ECO:0000313" key="2">
    <source>
        <dbReference type="EMBL" id="OII71481.1"/>
    </source>
</evidence>
<keyword evidence="1" id="KW-0472">Membrane</keyword>
<dbReference type="VEuPathDB" id="CryptoDB:cand_031940"/>
<sequence length="263" mass="29814">MPTSSKIRTATVIAGGAAAIGALLYYLFKDEGESRKTEADLGENRNADEDVKIMKSVDIYTRDDMITILDEILESQNSLKAIMRELTERFKSDPPNNFQECYEIVRKVSPKDPLEQRSLSISDFDRLVERFYGDEEVCSIIEKIMGINGLNTLPGNISNITKEQLIKVNELMLKELREFVDQFIFIPNKEFDMKTLTITAQVWVSAKVESQFDLNSDDIEAAMLVHSHSLRNDPDFSRISFQMQATMEQLLGVPAPSSLPFSI</sequence>
<dbReference type="RefSeq" id="XP_067066671.1">
    <property type="nucleotide sequence ID" value="XM_067213420.1"/>
</dbReference>
<feature type="transmembrane region" description="Helical" evidence="1">
    <location>
        <begin position="7"/>
        <end position="28"/>
    </location>
</feature>
<protein>
    <submittedName>
        <fullName evidence="2">Uncharacterized protein</fullName>
    </submittedName>
</protein>
<dbReference type="EMBL" id="LRBS01000121">
    <property type="protein sequence ID" value="OII71481.1"/>
    <property type="molecule type" value="Genomic_DNA"/>
</dbReference>
<accession>A0A1J4MB81</accession>
<dbReference type="Proteomes" id="UP000186804">
    <property type="component" value="Unassembled WGS sequence"/>
</dbReference>
<dbReference type="AlphaFoldDB" id="A0A1J4MB81"/>
<name>A0A1J4MB81_9CRYT</name>